<proteinExistence type="predicted"/>
<dbReference type="GO" id="GO:0016705">
    <property type="term" value="F:oxidoreductase activity, acting on paired donors, with incorporation or reduction of molecular oxygen"/>
    <property type="evidence" value="ECO:0007669"/>
    <property type="project" value="InterPro"/>
</dbReference>
<dbReference type="Proteomes" id="UP000717328">
    <property type="component" value="Unassembled WGS sequence"/>
</dbReference>
<dbReference type="EMBL" id="JABCKI010006046">
    <property type="protein sequence ID" value="KAG5635654.1"/>
    <property type="molecule type" value="Genomic_DNA"/>
</dbReference>
<protein>
    <submittedName>
        <fullName evidence="1">Uncharacterized protein</fullName>
    </submittedName>
</protein>
<dbReference type="GO" id="GO:0005506">
    <property type="term" value="F:iron ion binding"/>
    <property type="evidence" value="ECO:0007669"/>
    <property type="project" value="InterPro"/>
</dbReference>
<reference evidence="1" key="2">
    <citation type="submission" date="2021-10" db="EMBL/GenBank/DDBJ databases">
        <title>Phylogenomics reveals ancestral predisposition of the termite-cultivated fungus Termitomyces towards a domesticated lifestyle.</title>
        <authorList>
            <person name="Auxier B."/>
            <person name="Grum-Grzhimaylo A."/>
            <person name="Cardenas M.E."/>
            <person name="Lodge J.D."/>
            <person name="Laessoe T."/>
            <person name="Pedersen O."/>
            <person name="Smith M.E."/>
            <person name="Kuyper T.W."/>
            <person name="Franco-Molano E.A."/>
            <person name="Baroni T.J."/>
            <person name="Aanen D.K."/>
        </authorList>
    </citation>
    <scope>NUCLEOTIDE SEQUENCE</scope>
    <source>
        <strain evidence="1">D49</strain>
    </source>
</reference>
<gene>
    <name evidence="1" type="ORF">H0H81_010509</name>
</gene>
<organism evidence="1 2">
    <name type="scientific">Sphagnurus paluster</name>
    <dbReference type="NCBI Taxonomy" id="117069"/>
    <lineage>
        <taxon>Eukaryota</taxon>
        <taxon>Fungi</taxon>
        <taxon>Dikarya</taxon>
        <taxon>Basidiomycota</taxon>
        <taxon>Agaricomycotina</taxon>
        <taxon>Agaricomycetes</taxon>
        <taxon>Agaricomycetidae</taxon>
        <taxon>Agaricales</taxon>
        <taxon>Tricholomatineae</taxon>
        <taxon>Lyophyllaceae</taxon>
        <taxon>Sphagnurus</taxon>
    </lineage>
</organism>
<name>A0A9P7K3Z8_9AGAR</name>
<sequence>MYDENISEENPATLVTASRKAVVKLGEAVFPGAKPVNLFPVLEHLPSWFPGTGFKKFSQDVRVLTDYLRNVPFDFVKEQMVLEEFFSYTLLEEHNAQGGSSQDEEDIKDVLATAFAAKNHL</sequence>
<comment type="caution">
    <text evidence="1">The sequence shown here is derived from an EMBL/GenBank/DDBJ whole genome shotgun (WGS) entry which is preliminary data.</text>
</comment>
<dbReference type="GO" id="GO:0004497">
    <property type="term" value="F:monooxygenase activity"/>
    <property type="evidence" value="ECO:0007669"/>
    <property type="project" value="InterPro"/>
</dbReference>
<dbReference type="GO" id="GO:0020037">
    <property type="term" value="F:heme binding"/>
    <property type="evidence" value="ECO:0007669"/>
    <property type="project" value="InterPro"/>
</dbReference>
<dbReference type="InterPro" id="IPR036396">
    <property type="entry name" value="Cyt_P450_sf"/>
</dbReference>
<dbReference type="OrthoDB" id="1055148at2759"/>
<evidence type="ECO:0000313" key="1">
    <source>
        <dbReference type="EMBL" id="KAG5635654.1"/>
    </source>
</evidence>
<accession>A0A9P7K3Z8</accession>
<keyword evidence="2" id="KW-1185">Reference proteome</keyword>
<reference evidence="1" key="1">
    <citation type="submission" date="2021-02" db="EMBL/GenBank/DDBJ databases">
        <authorList>
            <person name="Nieuwenhuis M."/>
            <person name="Van De Peppel L.J.J."/>
        </authorList>
    </citation>
    <scope>NUCLEOTIDE SEQUENCE</scope>
    <source>
        <strain evidence="1">D49</strain>
    </source>
</reference>
<dbReference type="Gene3D" id="1.10.630.10">
    <property type="entry name" value="Cytochrome P450"/>
    <property type="match status" value="1"/>
</dbReference>
<evidence type="ECO:0000313" key="2">
    <source>
        <dbReference type="Proteomes" id="UP000717328"/>
    </source>
</evidence>
<dbReference type="AlphaFoldDB" id="A0A9P7K3Z8"/>